<dbReference type="InterPro" id="IPR019954">
    <property type="entry name" value="Ubiquitin_CS"/>
</dbReference>
<comment type="subcellular location">
    <subcellularLocation>
        <location evidence="1">Cytoplasm</location>
        <location evidence="1">Cytosol</location>
    </subcellularLocation>
</comment>
<dbReference type="GO" id="GO:0071818">
    <property type="term" value="C:BAT3 complex"/>
    <property type="evidence" value="ECO:0007669"/>
    <property type="project" value="TreeGrafter"/>
</dbReference>
<dbReference type="PROSITE" id="PS50053">
    <property type="entry name" value="UBIQUITIN_2"/>
    <property type="match status" value="1"/>
</dbReference>
<keyword evidence="6" id="KW-1185">Reference proteome</keyword>
<gene>
    <name evidence="5" type="primary">UBL4A</name>
    <name evidence="4" type="ORF">CCAP1982_LOCUS4945</name>
</gene>
<dbReference type="InterPro" id="IPR047154">
    <property type="entry name" value="UBL4A-like"/>
</dbReference>
<dbReference type="GO" id="GO:0006620">
    <property type="term" value="P:post-translational protein targeting to endoplasmic reticulum membrane"/>
    <property type="evidence" value="ECO:0007669"/>
    <property type="project" value="InterPro"/>
</dbReference>
<dbReference type="GO" id="GO:0051087">
    <property type="term" value="F:protein-folding chaperone binding"/>
    <property type="evidence" value="ECO:0007669"/>
    <property type="project" value="TreeGrafter"/>
</dbReference>
<dbReference type="Proteomes" id="UP000606786">
    <property type="component" value="Unassembled WGS sequence"/>
</dbReference>
<dbReference type="InterPro" id="IPR029071">
    <property type="entry name" value="Ubiquitin-like_domsf"/>
</dbReference>
<dbReference type="PROSITE" id="PS00299">
    <property type="entry name" value="UBIQUITIN_1"/>
    <property type="match status" value="1"/>
</dbReference>
<dbReference type="PANTHER" id="PTHR46555">
    <property type="entry name" value="UBIQUITIN-LIKE PROTEIN 4A"/>
    <property type="match status" value="1"/>
</dbReference>
<name>W8BIM1_CERCA</name>
<dbReference type="KEGG" id="ccat:101462965"/>
<dbReference type="EMBL" id="CAJHJT010000001">
    <property type="protein sequence ID" value="CAD6996262.1"/>
    <property type="molecule type" value="Genomic_DNA"/>
</dbReference>
<dbReference type="EMBL" id="GAMC01013434">
    <property type="protein sequence ID" value="JAB93121.1"/>
    <property type="molecule type" value="mRNA"/>
</dbReference>
<dbReference type="EMBL" id="GAMC01013431">
    <property type="protein sequence ID" value="JAB93124.1"/>
    <property type="molecule type" value="mRNA"/>
</dbReference>
<dbReference type="Pfam" id="PF00240">
    <property type="entry name" value="ubiquitin"/>
    <property type="match status" value="1"/>
</dbReference>
<proteinExistence type="evidence at transcript level"/>
<organism evidence="5">
    <name type="scientific">Ceratitis capitata</name>
    <name type="common">Mediterranean fruit fly</name>
    <name type="synonym">Tephritis capitata</name>
    <dbReference type="NCBI Taxonomy" id="7213"/>
    <lineage>
        <taxon>Eukaryota</taxon>
        <taxon>Metazoa</taxon>
        <taxon>Ecdysozoa</taxon>
        <taxon>Arthropoda</taxon>
        <taxon>Hexapoda</taxon>
        <taxon>Insecta</taxon>
        <taxon>Pterygota</taxon>
        <taxon>Neoptera</taxon>
        <taxon>Endopterygota</taxon>
        <taxon>Diptera</taxon>
        <taxon>Brachycera</taxon>
        <taxon>Muscomorpha</taxon>
        <taxon>Tephritoidea</taxon>
        <taxon>Tephritidae</taxon>
        <taxon>Ceratitis</taxon>
        <taxon>Ceratitis</taxon>
    </lineage>
</organism>
<reference evidence="4" key="3">
    <citation type="submission" date="2020-11" db="EMBL/GenBank/DDBJ databases">
        <authorList>
            <person name="Whitehead M."/>
        </authorList>
    </citation>
    <scope>NUCLEOTIDE SEQUENCE</scope>
    <source>
        <strain evidence="4">EGII</strain>
    </source>
</reference>
<evidence type="ECO:0000256" key="1">
    <source>
        <dbReference type="ARBA" id="ARBA00004514"/>
    </source>
</evidence>
<reference evidence="5" key="1">
    <citation type="submission" date="2013-07" db="EMBL/GenBank/DDBJ databases">
        <authorList>
            <person name="Geib S."/>
        </authorList>
    </citation>
    <scope>NUCLEOTIDE SEQUENCE</scope>
</reference>
<dbReference type="GeneID" id="101462965"/>
<evidence type="ECO:0000256" key="2">
    <source>
        <dbReference type="ARBA" id="ARBA00022490"/>
    </source>
</evidence>
<dbReference type="Gene3D" id="3.10.20.90">
    <property type="entry name" value="Phosphatidylinositol 3-kinase Catalytic Subunit, Chain A, domain 1"/>
    <property type="match status" value="1"/>
</dbReference>
<dbReference type="EMBL" id="GAMC01013433">
    <property type="protein sequence ID" value="JAB93122.1"/>
    <property type="molecule type" value="mRNA"/>
</dbReference>
<reference evidence="5" key="2">
    <citation type="journal article" date="2014" name="BMC Genomics">
        <title>A genomic perspective to assessing quality of mass-reared SIT flies used in Mediterranean fruit fly (Ceratitis capitata) eradication in California.</title>
        <authorList>
            <person name="Calla B."/>
            <person name="Hall B."/>
            <person name="Hou S."/>
            <person name="Geib S.M."/>
        </authorList>
    </citation>
    <scope>NUCLEOTIDE SEQUENCE</scope>
</reference>
<dbReference type="AlphaFoldDB" id="W8BIM1"/>
<dbReference type="PANTHER" id="PTHR46555:SF1">
    <property type="entry name" value="UBIQUITIN-LIKE PROTEIN 4A"/>
    <property type="match status" value="1"/>
</dbReference>
<evidence type="ECO:0000313" key="4">
    <source>
        <dbReference type="EMBL" id="CAD6996262.1"/>
    </source>
</evidence>
<evidence type="ECO:0000313" key="5">
    <source>
        <dbReference type="EMBL" id="JAB93121.1"/>
    </source>
</evidence>
<sequence length="130" mass="14937">MQITIKVLKGQDFTLDVEPTTLISEMKEEIEKKLSIPLAEQKLLLLGRTLSDEKAVSAYPNLHEGSKLNLVVMRPRIEGLREVIQRSFRKYYSDQQADKLVTAFMSDFEMNLKQMSLDDIDRLSESLESS</sequence>
<dbReference type="EMBL" id="GAMC01013432">
    <property type="protein sequence ID" value="JAB93123.1"/>
    <property type="molecule type" value="mRNA"/>
</dbReference>
<dbReference type="InterPro" id="IPR000626">
    <property type="entry name" value="Ubiquitin-like_dom"/>
</dbReference>
<dbReference type="OrthoDB" id="417450at2759"/>
<evidence type="ECO:0000313" key="6">
    <source>
        <dbReference type="Proteomes" id="UP000606786"/>
    </source>
</evidence>
<protein>
    <submittedName>
        <fullName evidence="4">(Mediterranean fruit fly) hypothetical protein</fullName>
    </submittedName>
    <submittedName>
        <fullName evidence="5">Ubiquitin-like protein 4A</fullName>
    </submittedName>
</protein>
<accession>W8BIM1</accession>
<dbReference type="EMBL" id="GAMC01013435">
    <property type="protein sequence ID" value="JAB93120.1"/>
    <property type="molecule type" value="mRNA"/>
</dbReference>
<feature type="domain" description="Ubiquitin-like" evidence="3">
    <location>
        <begin position="1"/>
        <end position="59"/>
    </location>
</feature>
<dbReference type="SMART" id="SM00213">
    <property type="entry name" value="UBQ"/>
    <property type="match status" value="1"/>
</dbReference>
<evidence type="ECO:0000259" key="3">
    <source>
        <dbReference type="PROSITE" id="PS50053"/>
    </source>
</evidence>
<dbReference type="SUPFAM" id="SSF54236">
    <property type="entry name" value="Ubiquitin-like"/>
    <property type="match status" value="1"/>
</dbReference>
<dbReference type="GO" id="GO:0071816">
    <property type="term" value="P:tail-anchored membrane protein insertion into ER membrane"/>
    <property type="evidence" value="ECO:0007669"/>
    <property type="project" value="TreeGrafter"/>
</dbReference>
<keyword evidence="2" id="KW-0963">Cytoplasm</keyword>